<comment type="similarity">
    <text evidence="1">Belongs to the glycosyltransferase 32 family.</text>
</comment>
<feature type="transmembrane region" description="Helical" evidence="3">
    <location>
        <begin position="12"/>
        <end position="31"/>
    </location>
</feature>
<keyword evidence="3" id="KW-0812">Transmembrane</keyword>
<evidence type="ECO:0000256" key="3">
    <source>
        <dbReference type="SAM" id="Phobius"/>
    </source>
</evidence>
<keyword evidence="5" id="KW-1185">Reference proteome</keyword>
<protein>
    <recommendedName>
        <fullName evidence="6">Snorna binding protein</fullName>
    </recommendedName>
</protein>
<dbReference type="GO" id="GO:1901135">
    <property type="term" value="P:carbohydrate derivative metabolic process"/>
    <property type="evidence" value="ECO:0007669"/>
    <property type="project" value="UniProtKB-ARBA"/>
</dbReference>
<keyword evidence="3" id="KW-1133">Transmembrane helix</keyword>
<evidence type="ECO:0000256" key="2">
    <source>
        <dbReference type="SAM" id="MobiDB-lite"/>
    </source>
</evidence>
<organism evidence="4 5">
    <name type="scientific">Polyplosphaeria fusca</name>
    <dbReference type="NCBI Taxonomy" id="682080"/>
    <lineage>
        <taxon>Eukaryota</taxon>
        <taxon>Fungi</taxon>
        <taxon>Dikarya</taxon>
        <taxon>Ascomycota</taxon>
        <taxon>Pezizomycotina</taxon>
        <taxon>Dothideomycetes</taxon>
        <taxon>Pleosporomycetidae</taxon>
        <taxon>Pleosporales</taxon>
        <taxon>Tetraplosphaeriaceae</taxon>
        <taxon>Polyplosphaeria</taxon>
    </lineage>
</organism>
<dbReference type="InterPro" id="IPR029044">
    <property type="entry name" value="Nucleotide-diphossugar_trans"/>
</dbReference>
<evidence type="ECO:0000313" key="4">
    <source>
        <dbReference type="EMBL" id="KAF2732495.1"/>
    </source>
</evidence>
<dbReference type="Pfam" id="PF04488">
    <property type="entry name" value="Gly_transf_sug"/>
    <property type="match status" value="1"/>
</dbReference>
<dbReference type="OrthoDB" id="409543at2759"/>
<evidence type="ECO:0000313" key="5">
    <source>
        <dbReference type="Proteomes" id="UP000799444"/>
    </source>
</evidence>
<dbReference type="Proteomes" id="UP000799444">
    <property type="component" value="Unassembled WGS sequence"/>
</dbReference>
<feature type="region of interest" description="Disordered" evidence="2">
    <location>
        <begin position="513"/>
        <end position="551"/>
    </location>
</feature>
<dbReference type="InterPro" id="IPR007577">
    <property type="entry name" value="GlycoTrfase_DXD_sugar-bd_CS"/>
</dbReference>
<dbReference type="AlphaFoldDB" id="A0A9P4V1P2"/>
<reference evidence="4" key="1">
    <citation type="journal article" date="2020" name="Stud. Mycol.">
        <title>101 Dothideomycetes genomes: a test case for predicting lifestyles and emergence of pathogens.</title>
        <authorList>
            <person name="Haridas S."/>
            <person name="Albert R."/>
            <person name="Binder M."/>
            <person name="Bloem J."/>
            <person name="Labutti K."/>
            <person name="Salamov A."/>
            <person name="Andreopoulos B."/>
            <person name="Baker S."/>
            <person name="Barry K."/>
            <person name="Bills G."/>
            <person name="Bluhm B."/>
            <person name="Cannon C."/>
            <person name="Castanera R."/>
            <person name="Culley D."/>
            <person name="Daum C."/>
            <person name="Ezra D."/>
            <person name="Gonzalez J."/>
            <person name="Henrissat B."/>
            <person name="Kuo A."/>
            <person name="Liang C."/>
            <person name="Lipzen A."/>
            <person name="Lutzoni F."/>
            <person name="Magnuson J."/>
            <person name="Mondo S."/>
            <person name="Nolan M."/>
            <person name="Ohm R."/>
            <person name="Pangilinan J."/>
            <person name="Park H.-J."/>
            <person name="Ramirez L."/>
            <person name="Alfaro M."/>
            <person name="Sun H."/>
            <person name="Tritt A."/>
            <person name="Yoshinaga Y."/>
            <person name="Zwiers L.-H."/>
            <person name="Turgeon B."/>
            <person name="Goodwin S."/>
            <person name="Spatafora J."/>
            <person name="Crous P."/>
            <person name="Grigoriev I."/>
        </authorList>
    </citation>
    <scope>NUCLEOTIDE SEQUENCE</scope>
    <source>
        <strain evidence="4">CBS 125425</strain>
    </source>
</reference>
<dbReference type="SUPFAM" id="SSF53448">
    <property type="entry name" value="Nucleotide-diphospho-sugar transferases"/>
    <property type="match status" value="1"/>
</dbReference>
<comment type="caution">
    <text evidence="4">The sequence shown here is derived from an EMBL/GenBank/DDBJ whole genome shotgun (WGS) entry which is preliminary data.</text>
</comment>
<dbReference type="Gene3D" id="3.90.550.20">
    <property type="match status" value="1"/>
</dbReference>
<accession>A0A9P4V1P2</accession>
<keyword evidence="3" id="KW-0472">Membrane</keyword>
<evidence type="ECO:0008006" key="6">
    <source>
        <dbReference type="Google" id="ProtNLM"/>
    </source>
</evidence>
<evidence type="ECO:0000256" key="1">
    <source>
        <dbReference type="ARBA" id="ARBA00009003"/>
    </source>
</evidence>
<sequence length="648" mass="73335">MAERSRARAFCLLLRNLFLAALLYALIYGMITLVSDPSVATKGKLGIPAFLDKTGPTELIKTTKSGVQVKFASSSKTVTINPHANVFNRPVTAVKANDDYLGPRPHVDTEADLKMLVEECRGTYLGIEKMRNVFDCLQFFANDEKRYYSLPESSARASAQDPHQAEYVNADGHDNSLDNYVSVEDAVAANKSDIGTCPGPIIPYHVYWTGPATWRVEVFIKSYLYTQNLACSRLWLWLDSDKNPNAVRDMLNKDALFARFLPLVDRGDILVKAWKFPSRIPLPNDEEEKNGFGYYSSPGRPNSRGEKAVAENIVEDRNGQQWLVLTPKQMTFLPVAVSDAVRFVVLHIHGGAYFDMDVLMLRDMRPLLLPKEHAFAERWAAHAHPGDYNTAIMSLTANSSLSSYLLYGGIRMGLNFHPRVLGRMAWKDGRDQEFLMLETAAFDPIWTEFNWDREGRCTVPCLRDYGAAFKGKQGALKDEWESYDGPQLEPIKLEEVQTKELRLRGAYEQIAADDVAAPAPSRREKRSREDDENVPASAAAPTSKGEHADSFQATVDEEAELRKAGVVDDYILAEDKFPPNNRTLENFFRGAWTYHIHNQWLKHPEPSSWISILEHAQDGFFARDRTNPYGEKWTGPNLMPYNYWPEFV</sequence>
<gene>
    <name evidence="4" type="ORF">EJ04DRAFT_336073</name>
</gene>
<name>A0A9P4V1P2_9PLEO</name>
<proteinExistence type="inferred from homology"/>
<dbReference type="EMBL" id="ML996176">
    <property type="protein sequence ID" value="KAF2732495.1"/>
    <property type="molecule type" value="Genomic_DNA"/>
</dbReference>